<dbReference type="InterPro" id="IPR006603">
    <property type="entry name" value="PQ-loop_rpt"/>
</dbReference>
<comment type="similarity">
    <text evidence="5">Belongs to the laat-1 family.</text>
</comment>
<dbReference type="GO" id="GO:0015174">
    <property type="term" value="F:basic amino acid transmembrane transporter activity"/>
    <property type="evidence" value="ECO:0007669"/>
    <property type="project" value="UniProtKB-ARBA"/>
</dbReference>
<comment type="caution">
    <text evidence="8">The sequence shown here is derived from an EMBL/GenBank/DDBJ whole genome shotgun (WGS) entry which is preliminary data.</text>
</comment>
<sequence>MFQHQSLASLLGWLSFSCWIFVYSPQIYENYVNQSGEGISIFFILIWMIGDLANLFGSWKQNLLPTMIVLALYYFLCDLTILSQIFYYRRLARIKKSNRLREIIPESTENDALLASDINTLPPLSNKIKSWRREIITYITAASSILIIGVACWLISEGRFNFYGTPNVPIEDPIEVWDSTAQIVGWISAAAYLGSRIPQIFKNQQTKCKGLSMLFFLVGITGNLTYVGSILCTSLEPAHIWINLSWLVGSGGTVFLDLIVLYQFWFYRHDRLALSGSVTLP</sequence>
<feature type="transmembrane region" description="Helical" evidence="7">
    <location>
        <begin position="214"/>
        <end position="234"/>
    </location>
</feature>
<dbReference type="Proteomes" id="UP000886653">
    <property type="component" value="Unassembled WGS sequence"/>
</dbReference>
<dbReference type="Pfam" id="PF04193">
    <property type="entry name" value="PQ-loop"/>
    <property type="match status" value="2"/>
</dbReference>
<keyword evidence="2 7" id="KW-0812">Transmembrane</keyword>
<dbReference type="Gene3D" id="1.20.1280.290">
    <property type="match status" value="2"/>
</dbReference>
<feature type="transmembrane region" description="Helical" evidence="7">
    <location>
        <begin position="36"/>
        <end position="57"/>
    </location>
</feature>
<keyword evidence="9" id="KW-1185">Reference proteome</keyword>
<reference evidence="8" key="1">
    <citation type="submission" date="2013-11" db="EMBL/GenBank/DDBJ databases">
        <title>Genome sequence of the fusiform rust pathogen reveals effectors for host alternation and coevolution with pine.</title>
        <authorList>
            <consortium name="DOE Joint Genome Institute"/>
            <person name="Smith K."/>
            <person name="Pendleton A."/>
            <person name="Kubisiak T."/>
            <person name="Anderson C."/>
            <person name="Salamov A."/>
            <person name="Aerts A."/>
            <person name="Riley R."/>
            <person name="Clum A."/>
            <person name="Lindquist E."/>
            <person name="Ence D."/>
            <person name="Campbell M."/>
            <person name="Kronenberg Z."/>
            <person name="Feau N."/>
            <person name="Dhillon B."/>
            <person name="Hamelin R."/>
            <person name="Burleigh J."/>
            <person name="Smith J."/>
            <person name="Yandell M."/>
            <person name="Nelson C."/>
            <person name="Grigoriev I."/>
            <person name="Davis J."/>
        </authorList>
    </citation>
    <scope>NUCLEOTIDE SEQUENCE</scope>
    <source>
        <strain evidence="8">G11</strain>
    </source>
</reference>
<dbReference type="AlphaFoldDB" id="A0A9P6NGJ2"/>
<accession>A0A9P6NGJ2</accession>
<protein>
    <recommendedName>
        <fullName evidence="10">PQ-loop-domain-containing protein</fullName>
    </recommendedName>
</protein>
<evidence type="ECO:0000256" key="4">
    <source>
        <dbReference type="ARBA" id="ARBA00023136"/>
    </source>
</evidence>
<dbReference type="InterPro" id="IPR051415">
    <property type="entry name" value="LAAT-1"/>
</dbReference>
<dbReference type="PANTHER" id="PTHR16201">
    <property type="entry name" value="SEVEN TRANSMEMBRANE PROTEIN 1-RELATED"/>
    <property type="match status" value="1"/>
</dbReference>
<feature type="transmembrane region" description="Helical" evidence="7">
    <location>
        <begin position="135"/>
        <end position="156"/>
    </location>
</feature>
<evidence type="ECO:0008006" key="10">
    <source>
        <dbReference type="Google" id="ProtNLM"/>
    </source>
</evidence>
<evidence type="ECO:0000256" key="5">
    <source>
        <dbReference type="ARBA" id="ARBA00038039"/>
    </source>
</evidence>
<feature type="transmembrane region" description="Helical" evidence="7">
    <location>
        <begin position="63"/>
        <end position="88"/>
    </location>
</feature>
<evidence type="ECO:0000256" key="7">
    <source>
        <dbReference type="SAM" id="Phobius"/>
    </source>
</evidence>
<feature type="transmembrane region" description="Helical" evidence="7">
    <location>
        <begin position="240"/>
        <end position="262"/>
    </location>
</feature>
<organism evidence="8 9">
    <name type="scientific">Cronartium quercuum f. sp. fusiforme G11</name>
    <dbReference type="NCBI Taxonomy" id="708437"/>
    <lineage>
        <taxon>Eukaryota</taxon>
        <taxon>Fungi</taxon>
        <taxon>Dikarya</taxon>
        <taxon>Basidiomycota</taxon>
        <taxon>Pucciniomycotina</taxon>
        <taxon>Pucciniomycetes</taxon>
        <taxon>Pucciniales</taxon>
        <taxon>Coleosporiaceae</taxon>
        <taxon>Cronartium</taxon>
    </lineage>
</organism>
<dbReference type="EMBL" id="MU167312">
    <property type="protein sequence ID" value="KAG0143719.1"/>
    <property type="molecule type" value="Genomic_DNA"/>
</dbReference>
<evidence type="ECO:0000313" key="8">
    <source>
        <dbReference type="EMBL" id="KAG0143719.1"/>
    </source>
</evidence>
<evidence type="ECO:0000256" key="2">
    <source>
        <dbReference type="ARBA" id="ARBA00022692"/>
    </source>
</evidence>
<evidence type="ECO:0000256" key="3">
    <source>
        <dbReference type="ARBA" id="ARBA00022989"/>
    </source>
</evidence>
<keyword evidence="4 7" id="KW-0472">Membrane</keyword>
<gene>
    <name evidence="8" type="ORF">CROQUDRAFT_660906</name>
</gene>
<dbReference type="PANTHER" id="PTHR16201:SF44">
    <property type="entry name" value="SEVEN TRANSMEMBRANE PROTEIN 1"/>
    <property type="match status" value="1"/>
</dbReference>
<feature type="transmembrane region" description="Helical" evidence="7">
    <location>
        <begin position="6"/>
        <end position="24"/>
    </location>
</feature>
<dbReference type="OrthoDB" id="8048523at2759"/>
<dbReference type="GO" id="GO:0098852">
    <property type="term" value="C:lytic vacuole membrane"/>
    <property type="evidence" value="ECO:0007669"/>
    <property type="project" value="UniProtKB-ARBA"/>
</dbReference>
<evidence type="ECO:0000256" key="6">
    <source>
        <dbReference type="ARBA" id="ARBA00050768"/>
    </source>
</evidence>
<dbReference type="FunFam" id="1.20.1280.290:FF:000009">
    <property type="entry name" value="PQ loop repeat family protein"/>
    <property type="match status" value="1"/>
</dbReference>
<dbReference type="FunFam" id="1.20.1280.290:FF:000012">
    <property type="entry name" value="Vacuolar membrane PQ loop repeat protein"/>
    <property type="match status" value="1"/>
</dbReference>
<keyword evidence="3 7" id="KW-1133">Transmembrane helix</keyword>
<evidence type="ECO:0000256" key="1">
    <source>
        <dbReference type="ARBA" id="ARBA00004141"/>
    </source>
</evidence>
<dbReference type="GO" id="GO:0034486">
    <property type="term" value="P:vacuolar transmembrane transport"/>
    <property type="evidence" value="ECO:0007669"/>
    <property type="project" value="UniProtKB-ARBA"/>
</dbReference>
<comment type="subcellular location">
    <subcellularLocation>
        <location evidence="1">Membrane</location>
        <topology evidence="1">Multi-pass membrane protein</topology>
    </subcellularLocation>
</comment>
<comment type="catalytic activity">
    <reaction evidence="6">
        <text>L-histidine(out) + L-arginine(in) = L-histidine(in) + L-arginine(out)</text>
        <dbReference type="Rhea" id="RHEA:71063"/>
        <dbReference type="ChEBI" id="CHEBI:32682"/>
        <dbReference type="ChEBI" id="CHEBI:57595"/>
    </reaction>
</comment>
<name>A0A9P6NGJ2_9BASI</name>
<proteinExistence type="inferred from homology"/>
<dbReference type="SMART" id="SM00679">
    <property type="entry name" value="CTNS"/>
    <property type="match status" value="2"/>
</dbReference>
<evidence type="ECO:0000313" key="9">
    <source>
        <dbReference type="Proteomes" id="UP000886653"/>
    </source>
</evidence>